<evidence type="ECO:0000313" key="2">
    <source>
        <dbReference type="EMBL" id="GAA0488916.1"/>
    </source>
</evidence>
<sequence>MVWRDPPALPRRDVQEKTLRATTAGLAWRVDSRRRAVGTAAARVKGERAAAVPPAGAAGGRRGGTDGGGEPAAWTRTLNLPAVGKGDFVGDCPFLDRAVPVSAAG</sequence>
<comment type="caution">
    <text evidence="2">The sequence shown here is derived from an EMBL/GenBank/DDBJ whole genome shotgun (WGS) entry which is preliminary data.</text>
</comment>
<dbReference type="EMBL" id="BAAABY010000045">
    <property type="protein sequence ID" value="GAA0488916.1"/>
    <property type="molecule type" value="Genomic_DNA"/>
</dbReference>
<name>A0ABN1B2F8_9ACTN</name>
<proteinExistence type="predicted"/>
<feature type="compositionally biased region" description="Low complexity" evidence="1">
    <location>
        <begin position="47"/>
        <end position="56"/>
    </location>
</feature>
<evidence type="ECO:0000256" key="1">
    <source>
        <dbReference type="SAM" id="MobiDB-lite"/>
    </source>
</evidence>
<feature type="region of interest" description="Disordered" evidence="1">
    <location>
        <begin position="47"/>
        <end position="73"/>
    </location>
</feature>
<protein>
    <submittedName>
        <fullName evidence="2">Uncharacterized protein</fullName>
    </submittedName>
</protein>
<dbReference type="Proteomes" id="UP001500909">
    <property type="component" value="Unassembled WGS sequence"/>
</dbReference>
<keyword evidence="3" id="KW-1185">Reference proteome</keyword>
<accession>A0ABN1B2F8</accession>
<organism evidence="2 3">
    <name type="scientific">Streptomyces olivaceiscleroticus</name>
    <dbReference type="NCBI Taxonomy" id="68245"/>
    <lineage>
        <taxon>Bacteria</taxon>
        <taxon>Bacillati</taxon>
        <taxon>Actinomycetota</taxon>
        <taxon>Actinomycetes</taxon>
        <taxon>Kitasatosporales</taxon>
        <taxon>Streptomycetaceae</taxon>
        <taxon>Streptomyces</taxon>
    </lineage>
</organism>
<evidence type="ECO:0000313" key="3">
    <source>
        <dbReference type="Proteomes" id="UP001500909"/>
    </source>
</evidence>
<gene>
    <name evidence="2" type="ORF">GCM10010361_62610</name>
</gene>
<feature type="compositionally biased region" description="Gly residues" evidence="1">
    <location>
        <begin position="57"/>
        <end position="70"/>
    </location>
</feature>
<reference evidence="2 3" key="1">
    <citation type="journal article" date="2019" name="Int. J. Syst. Evol. Microbiol.">
        <title>The Global Catalogue of Microorganisms (GCM) 10K type strain sequencing project: providing services to taxonomists for standard genome sequencing and annotation.</title>
        <authorList>
            <consortium name="The Broad Institute Genomics Platform"/>
            <consortium name="The Broad Institute Genome Sequencing Center for Infectious Disease"/>
            <person name="Wu L."/>
            <person name="Ma J."/>
        </authorList>
    </citation>
    <scope>NUCLEOTIDE SEQUENCE [LARGE SCALE GENOMIC DNA]</scope>
    <source>
        <strain evidence="2 3">JCM 4805</strain>
    </source>
</reference>